<organism evidence="3 4">
    <name type="scientific">Trichinella spiralis</name>
    <name type="common">Trichina worm</name>
    <dbReference type="NCBI Taxonomy" id="6334"/>
    <lineage>
        <taxon>Eukaryota</taxon>
        <taxon>Metazoa</taxon>
        <taxon>Ecdysozoa</taxon>
        <taxon>Nematoda</taxon>
        <taxon>Enoplea</taxon>
        <taxon>Dorylaimia</taxon>
        <taxon>Trichinellida</taxon>
        <taxon>Trichinellidae</taxon>
        <taxon>Trichinella</taxon>
    </lineage>
</organism>
<feature type="compositionally biased region" description="Acidic residues" evidence="2">
    <location>
        <begin position="77"/>
        <end position="111"/>
    </location>
</feature>
<proteinExistence type="predicted"/>
<keyword evidence="3" id="KW-0675">Receptor</keyword>
<protein>
    <submittedName>
        <fullName evidence="3">Transient receptor potential cation channel subfamily M member</fullName>
    </submittedName>
</protein>
<feature type="region of interest" description="Disordered" evidence="2">
    <location>
        <begin position="77"/>
        <end position="119"/>
    </location>
</feature>
<comment type="caution">
    <text evidence="3">The sequence shown here is derived from an EMBL/GenBank/DDBJ whole genome shotgun (WGS) entry which is preliminary data.</text>
</comment>
<name>A0ABR3KKL3_TRISP</name>
<evidence type="ECO:0000313" key="4">
    <source>
        <dbReference type="Proteomes" id="UP001558632"/>
    </source>
</evidence>
<keyword evidence="4" id="KW-1185">Reference proteome</keyword>
<dbReference type="Proteomes" id="UP001558632">
    <property type="component" value="Unassembled WGS sequence"/>
</dbReference>
<accession>A0ABR3KKL3</accession>
<keyword evidence="1" id="KW-0175">Coiled coil</keyword>
<feature type="coiled-coil region" evidence="1">
    <location>
        <begin position="15"/>
        <end position="42"/>
    </location>
</feature>
<dbReference type="EMBL" id="JBEUSY010000259">
    <property type="protein sequence ID" value="KAL1239969.1"/>
    <property type="molecule type" value="Genomic_DNA"/>
</dbReference>
<gene>
    <name evidence="3" type="ORF">TSPI_00748</name>
</gene>
<reference evidence="3 4" key="1">
    <citation type="submission" date="2024-07" db="EMBL/GenBank/DDBJ databases">
        <title>Enhanced genomic and transcriptomic resources for Trichinella pseudospiralis and T. spiralis underpin the discovery of pronounced molecular differences between stages and species.</title>
        <authorList>
            <person name="Pasi K.K."/>
            <person name="La Rosa G."/>
            <person name="Gomez-Morales M.A."/>
            <person name="Tosini F."/>
            <person name="Sumanam S."/>
            <person name="Young N.D."/>
            <person name="Chang B.C."/>
            <person name="Robin G.B."/>
        </authorList>
    </citation>
    <scope>NUCLEOTIDE SEQUENCE [LARGE SCALE GENOMIC DNA]</scope>
    <source>
        <strain evidence="3">ISS534</strain>
    </source>
</reference>
<evidence type="ECO:0000256" key="1">
    <source>
        <dbReference type="SAM" id="Coils"/>
    </source>
</evidence>
<evidence type="ECO:0000256" key="2">
    <source>
        <dbReference type="SAM" id="MobiDB-lite"/>
    </source>
</evidence>
<sequence>MNFLFFCCCFNEAIIAEMSDKKSEAEDIMEQINRDVDEIADMICRVQIIPKVMRNLFCHRAICNDWGKSCRLTITDFDDSESESEEEFEDERVEESEEISEDESEEESEEKCEEKSEKISEEKTILIQLILSKAILIITILPTIVPRLSCLRV</sequence>
<evidence type="ECO:0000313" key="3">
    <source>
        <dbReference type="EMBL" id="KAL1239969.1"/>
    </source>
</evidence>